<organism evidence="1 2">
    <name type="scientific">Photobacterium galatheae</name>
    <dbReference type="NCBI Taxonomy" id="1654360"/>
    <lineage>
        <taxon>Bacteria</taxon>
        <taxon>Pseudomonadati</taxon>
        <taxon>Pseudomonadota</taxon>
        <taxon>Gammaproteobacteria</taxon>
        <taxon>Vibrionales</taxon>
        <taxon>Vibrionaceae</taxon>
        <taxon>Photobacterium</taxon>
    </lineage>
</organism>
<accession>A0A066RSM3</accession>
<name>A0A066RSM3_9GAMM</name>
<dbReference type="RefSeq" id="WP_036748131.1">
    <property type="nucleotide sequence ID" value="NZ_JAGSGC010000011.1"/>
</dbReference>
<proteinExistence type="predicted"/>
<evidence type="ECO:0000313" key="2">
    <source>
        <dbReference type="Proteomes" id="UP000027192"/>
    </source>
</evidence>
<dbReference type="Proteomes" id="UP000027192">
    <property type="component" value="Unassembled WGS sequence"/>
</dbReference>
<dbReference type="EMBL" id="JMIB01000003">
    <property type="protein sequence ID" value="KDM93349.1"/>
    <property type="molecule type" value="Genomic_DNA"/>
</dbReference>
<protein>
    <submittedName>
        <fullName evidence="1">Uncharacterized protein</fullName>
    </submittedName>
</protein>
<comment type="caution">
    <text evidence="1">The sequence shown here is derived from an EMBL/GenBank/DDBJ whole genome shotgun (WGS) entry which is preliminary data.</text>
</comment>
<gene>
    <name evidence="1" type="ORF">EA58_01695</name>
</gene>
<reference evidence="1 2" key="1">
    <citation type="submission" date="2014-04" db="EMBL/GenBank/DDBJ databases">
        <title>Draft genome sequence of Photobacterium halotolerans S2753: a solonamide, ngercheumicin and holomycin producer.</title>
        <authorList>
            <person name="Machado H.R."/>
            <person name="Gram L."/>
        </authorList>
    </citation>
    <scope>NUCLEOTIDE SEQUENCE [LARGE SCALE GENOMIC DNA]</scope>
    <source>
        <strain evidence="1 2">S2753</strain>
    </source>
</reference>
<sequence length="94" mass="11035">MKTSVSLLIVTTIFLWFGIKEDPEFFSYAPFIKTRPCPKFIFYSPVGMQDPEDVHLTEKEKYEEFMFEQYFSVNGIQANGFRLSFCDMSLPEHA</sequence>
<evidence type="ECO:0000313" key="1">
    <source>
        <dbReference type="EMBL" id="KDM93349.1"/>
    </source>
</evidence>
<keyword evidence="2" id="KW-1185">Reference proteome</keyword>
<dbReference type="OrthoDB" id="1366541at2"/>
<dbReference type="AlphaFoldDB" id="A0A066RSM3"/>